<keyword evidence="4" id="KW-0479">Metal-binding</keyword>
<evidence type="ECO:0000256" key="1">
    <source>
        <dbReference type="ARBA" id="ARBA00001947"/>
    </source>
</evidence>
<dbReference type="Pfam" id="PF01431">
    <property type="entry name" value="Peptidase_M13"/>
    <property type="match status" value="1"/>
</dbReference>
<dbReference type="GO" id="GO:0004222">
    <property type="term" value="F:metalloendopeptidase activity"/>
    <property type="evidence" value="ECO:0007669"/>
    <property type="project" value="InterPro"/>
</dbReference>
<evidence type="ECO:0000256" key="4">
    <source>
        <dbReference type="ARBA" id="ARBA00022723"/>
    </source>
</evidence>
<dbReference type="AlphaFoldDB" id="A0A4R3KUB3"/>
<dbReference type="GO" id="GO:0016485">
    <property type="term" value="P:protein processing"/>
    <property type="evidence" value="ECO:0007669"/>
    <property type="project" value="TreeGrafter"/>
</dbReference>
<reference evidence="10 11" key="1">
    <citation type="submission" date="2019-03" db="EMBL/GenBank/DDBJ databases">
        <title>Genomic Encyclopedia of Type Strains, Phase IV (KMG-IV): sequencing the most valuable type-strain genomes for metagenomic binning, comparative biology and taxonomic classification.</title>
        <authorList>
            <person name="Goeker M."/>
        </authorList>
    </citation>
    <scope>NUCLEOTIDE SEQUENCE [LARGE SCALE GENOMIC DNA]</scope>
    <source>
        <strain evidence="10 11">DSM 21100</strain>
    </source>
</reference>
<dbReference type="Pfam" id="PF05649">
    <property type="entry name" value="Peptidase_M13_N"/>
    <property type="match status" value="1"/>
</dbReference>
<dbReference type="InterPro" id="IPR024079">
    <property type="entry name" value="MetalloPept_cat_dom_sf"/>
</dbReference>
<evidence type="ECO:0000259" key="9">
    <source>
        <dbReference type="Pfam" id="PF05649"/>
    </source>
</evidence>
<keyword evidence="5" id="KW-0378">Hydrolase</keyword>
<keyword evidence="7" id="KW-0482">Metalloprotease</keyword>
<sequence length="681" mass="78318">MNKFIHLPAAAFGLFLLHACSQGGEKAETAYPEAFDVSNMDTTLGPCQDFDNFANGTWKENNPIPPSESRWGSFNILLEENEAKLQEIVNGLLEKEDHSKGSNEQLIADFYRSYTDTQQVAALGIDPLQPYLEQINAIETLDDYVKLVGTMRPVGFTSFLSMYVDADDRNSSMNTLYVTQSGLSLREKDYYENNSPRIADIRKEFVEHVTRMFQLMDYMPDHARENAEKILDFETRIAGIQMSRVEMRDPVKTYNKRSYQELKALLPAFNWDVYTGESGLKADTLVVRQLDYLKGLNQVLENTPVEELKLHATYHLLTDMAPFLPREFQEESFHFYSTVLSGVKERKDLEKRALRTTNSMLGFPLGELFVARHFPESSREKMVEMIENLRETYRDRILDLKWMSDETKKKALTKLEAFTYKIGYPDKWKDYSNIDIHPDSLFANVMHVSQYEYGEMLDKLGKPVDKSEWYMTPQTVNAYYNPTNNEIVFPAGILQPPFFNPEADDAINYGGIMTVIGHEFSHGFDDQGSQFDWEGNLNNWWTEEDRANFDALTGKLAAQYSGIEVLDSVYIDGKLTLGENIADLAGLTMAYHALERSLQGKPEPELIDGFNWKQRFFLGWAQVWRGNITDERLLQQVKTDPHSPARYRINATVSNLDEFYDAWGCSEGANSLPPEERVYIW</sequence>
<dbReference type="InterPro" id="IPR018497">
    <property type="entry name" value="Peptidase_M13_C"/>
</dbReference>
<dbReference type="SUPFAM" id="SSF55486">
    <property type="entry name" value="Metalloproteases ('zincins'), catalytic domain"/>
    <property type="match status" value="1"/>
</dbReference>
<feature type="domain" description="Peptidase M13 N-terminal" evidence="9">
    <location>
        <begin position="46"/>
        <end position="425"/>
    </location>
</feature>
<dbReference type="InterPro" id="IPR008753">
    <property type="entry name" value="Peptidase_M13_N"/>
</dbReference>
<dbReference type="CDD" id="cd08662">
    <property type="entry name" value="M13"/>
    <property type="match status" value="1"/>
</dbReference>
<comment type="similarity">
    <text evidence="2">Belongs to the peptidase M13 family.</text>
</comment>
<dbReference type="Gene3D" id="3.40.390.10">
    <property type="entry name" value="Collagenase (Catalytic Domain)"/>
    <property type="match status" value="1"/>
</dbReference>
<feature type="domain" description="Peptidase M13 C-terminal" evidence="8">
    <location>
        <begin position="477"/>
        <end position="675"/>
    </location>
</feature>
<dbReference type="RefSeq" id="WP_132128084.1">
    <property type="nucleotide sequence ID" value="NZ_CP042432.1"/>
</dbReference>
<dbReference type="PRINTS" id="PR00786">
    <property type="entry name" value="NEPRILYSIN"/>
</dbReference>
<dbReference type="Proteomes" id="UP000295807">
    <property type="component" value="Unassembled WGS sequence"/>
</dbReference>
<evidence type="ECO:0000313" key="10">
    <source>
        <dbReference type="EMBL" id="TCS88979.1"/>
    </source>
</evidence>
<evidence type="ECO:0000256" key="6">
    <source>
        <dbReference type="ARBA" id="ARBA00022833"/>
    </source>
</evidence>
<dbReference type="InterPro" id="IPR000718">
    <property type="entry name" value="Peptidase_M13"/>
</dbReference>
<dbReference type="PANTHER" id="PTHR11733:SF167">
    <property type="entry name" value="FI17812P1-RELATED"/>
    <property type="match status" value="1"/>
</dbReference>
<accession>A0A4R3KUB3</accession>
<evidence type="ECO:0000256" key="7">
    <source>
        <dbReference type="ARBA" id="ARBA00023049"/>
    </source>
</evidence>
<dbReference type="GO" id="GO:0005886">
    <property type="term" value="C:plasma membrane"/>
    <property type="evidence" value="ECO:0007669"/>
    <property type="project" value="TreeGrafter"/>
</dbReference>
<comment type="caution">
    <text evidence="10">The sequence shown here is derived from an EMBL/GenBank/DDBJ whole genome shotgun (WGS) entry which is preliminary data.</text>
</comment>
<dbReference type="OrthoDB" id="9775677at2"/>
<dbReference type="Gene3D" id="1.10.1380.10">
    <property type="entry name" value="Neutral endopeptidase , domain2"/>
    <property type="match status" value="1"/>
</dbReference>
<evidence type="ECO:0000256" key="2">
    <source>
        <dbReference type="ARBA" id="ARBA00007357"/>
    </source>
</evidence>
<organism evidence="10 11">
    <name type="scientific">Anseongella ginsenosidimutans</name>
    <dbReference type="NCBI Taxonomy" id="496056"/>
    <lineage>
        <taxon>Bacteria</taxon>
        <taxon>Pseudomonadati</taxon>
        <taxon>Bacteroidota</taxon>
        <taxon>Sphingobacteriia</taxon>
        <taxon>Sphingobacteriales</taxon>
        <taxon>Sphingobacteriaceae</taxon>
        <taxon>Anseongella</taxon>
    </lineage>
</organism>
<dbReference type="GO" id="GO:0046872">
    <property type="term" value="F:metal ion binding"/>
    <property type="evidence" value="ECO:0007669"/>
    <property type="project" value="UniProtKB-KW"/>
</dbReference>
<dbReference type="PROSITE" id="PS51885">
    <property type="entry name" value="NEPRILYSIN"/>
    <property type="match status" value="1"/>
</dbReference>
<protein>
    <submittedName>
        <fullName evidence="10">Endothelin-converting enzyme</fullName>
    </submittedName>
</protein>
<dbReference type="EMBL" id="SMAD01000002">
    <property type="protein sequence ID" value="TCS88979.1"/>
    <property type="molecule type" value="Genomic_DNA"/>
</dbReference>
<evidence type="ECO:0000256" key="3">
    <source>
        <dbReference type="ARBA" id="ARBA00022670"/>
    </source>
</evidence>
<evidence type="ECO:0000313" key="11">
    <source>
        <dbReference type="Proteomes" id="UP000295807"/>
    </source>
</evidence>
<name>A0A4R3KUB3_9SPHI</name>
<keyword evidence="6" id="KW-0862">Zinc</keyword>
<comment type="cofactor">
    <cofactor evidence="1">
        <name>Zn(2+)</name>
        <dbReference type="ChEBI" id="CHEBI:29105"/>
    </cofactor>
</comment>
<gene>
    <name evidence="10" type="ORF">EDD80_102170</name>
</gene>
<dbReference type="InterPro" id="IPR042089">
    <property type="entry name" value="Peptidase_M13_dom_2"/>
</dbReference>
<keyword evidence="3" id="KW-0645">Protease</keyword>
<proteinExistence type="inferred from homology"/>
<keyword evidence="11" id="KW-1185">Reference proteome</keyword>
<dbReference type="PANTHER" id="PTHR11733">
    <property type="entry name" value="ZINC METALLOPROTEASE FAMILY M13 NEPRILYSIN-RELATED"/>
    <property type="match status" value="1"/>
</dbReference>
<evidence type="ECO:0000259" key="8">
    <source>
        <dbReference type="Pfam" id="PF01431"/>
    </source>
</evidence>
<evidence type="ECO:0000256" key="5">
    <source>
        <dbReference type="ARBA" id="ARBA00022801"/>
    </source>
</evidence>